<keyword evidence="1" id="KW-0812">Transmembrane</keyword>
<proteinExistence type="predicted"/>
<dbReference type="AlphaFoldDB" id="A0A2T7FZT9"/>
<sequence length="63" mass="6210">MKKFALAAAFAGAASTAFAGNMAEPVVEMAPVVVMEETAGSSSSAGLIIPLILIALVAAAMND</sequence>
<reference evidence="3 4" key="1">
    <citation type="submission" date="2018-04" db="EMBL/GenBank/DDBJ databases">
        <title>Pelagivirga bohaiensis gen. nov., sp. nov., a bacterium isolated from the Bohai Sea.</title>
        <authorList>
            <person name="Ji X."/>
        </authorList>
    </citation>
    <scope>NUCLEOTIDE SEQUENCE [LARGE SCALE GENOMIC DNA]</scope>
    <source>
        <strain evidence="3 4">BH-SD16</strain>
    </source>
</reference>
<evidence type="ECO:0000313" key="3">
    <source>
        <dbReference type="EMBL" id="PVA07680.1"/>
    </source>
</evidence>
<evidence type="ECO:0008006" key="5">
    <source>
        <dbReference type="Google" id="ProtNLM"/>
    </source>
</evidence>
<gene>
    <name evidence="3" type="ORF">DC363_03365</name>
</gene>
<keyword evidence="1" id="KW-0472">Membrane</keyword>
<comment type="caution">
    <text evidence="3">The sequence shown here is derived from an EMBL/GenBank/DDBJ whole genome shotgun (WGS) entry which is preliminary data.</text>
</comment>
<dbReference type="Proteomes" id="UP000244817">
    <property type="component" value="Unassembled WGS sequence"/>
</dbReference>
<dbReference type="EMBL" id="QCYG01000002">
    <property type="protein sequence ID" value="PVA07680.1"/>
    <property type="molecule type" value="Genomic_DNA"/>
</dbReference>
<feature type="signal peptide" evidence="2">
    <location>
        <begin position="1"/>
        <end position="19"/>
    </location>
</feature>
<evidence type="ECO:0000256" key="1">
    <source>
        <dbReference type="SAM" id="Phobius"/>
    </source>
</evidence>
<organism evidence="3 4">
    <name type="scientific">Thalassorhabdomicrobium marinisediminis</name>
    <dbReference type="NCBI Taxonomy" id="2170577"/>
    <lineage>
        <taxon>Bacteria</taxon>
        <taxon>Pseudomonadati</taxon>
        <taxon>Pseudomonadota</taxon>
        <taxon>Alphaproteobacteria</taxon>
        <taxon>Rhodobacterales</taxon>
        <taxon>Paracoccaceae</taxon>
        <taxon>Thalassorhabdomicrobium</taxon>
    </lineage>
</organism>
<accession>A0A2T7FZT9</accession>
<evidence type="ECO:0000256" key="2">
    <source>
        <dbReference type="SAM" id="SignalP"/>
    </source>
</evidence>
<evidence type="ECO:0000313" key="4">
    <source>
        <dbReference type="Proteomes" id="UP000244817"/>
    </source>
</evidence>
<feature type="chain" id="PRO_5015743561" description="Ferrochelatase" evidence="2">
    <location>
        <begin position="20"/>
        <end position="63"/>
    </location>
</feature>
<dbReference type="RefSeq" id="WP_108639722.1">
    <property type="nucleotide sequence ID" value="NZ_CANLQJ010000001.1"/>
</dbReference>
<keyword evidence="4" id="KW-1185">Reference proteome</keyword>
<name>A0A2T7FZT9_9RHOB</name>
<keyword evidence="1" id="KW-1133">Transmembrane helix</keyword>
<feature type="transmembrane region" description="Helical" evidence="1">
    <location>
        <begin position="43"/>
        <end position="61"/>
    </location>
</feature>
<protein>
    <recommendedName>
        <fullName evidence="5">Ferrochelatase</fullName>
    </recommendedName>
</protein>
<keyword evidence="2" id="KW-0732">Signal</keyword>